<keyword evidence="3" id="KW-1185">Reference proteome</keyword>
<feature type="compositionally biased region" description="Basic and acidic residues" evidence="1">
    <location>
        <begin position="150"/>
        <end position="171"/>
    </location>
</feature>
<dbReference type="EMBL" id="JAYRBN010000114">
    <property type="protein sequence ID" value="KAL2723237.1"/>
    <property type="molecule type" value="Genomic_DNA"/>
</dbReference>
<proteinExistence type="predicted"/>
<gene>
    <name evidence="2" type="ORF">V1477_019088</name>
</gene>
<name>A0ABD2ARI8_VESMC</name>
<evidence type="ECO:0000313" key="3">
    <source>
        <dbReference type="Proteomes" id="UP001607303"/>
    </source>
</evidence>
<dbReference type="AlphaFoldDB" id="A0ABD2ARI8"/>
<sequence length="287" mass="32845">MSDVGGRFGSSNLLAHGICLTYVVSRVSIRYDNQHGTLYFGHCPGIESFAFTFRIDPLKKNLIVVSTRRIETRDKDKIRLQNGIENKMGIEYQSFEIPDERERRSSCFGEKANKMIKERRDEEVYGSGAKCFASLSRSKFVTGRATEMAKPYEEREERRDKLGRKDGKSVENGRSARIGDESKRQREFLGFSVRSRSHRVLSLCILRSLARSTANLFDKTADGPLANPLEGKTVPRGLGKVLRFTSSFLHPIDFDFEEIRVLRKEEGPIVDRWSFVETLPNESLMEF</sequence>
<accession>A0ABD2ARI8</accession>
<comment type="caution">
    <text evidence="2">The sequence shown here is derived from an EMBL/GenBank/DDBJ whole genome shotgun (WGS) entry which is preliminary data.</text>
</comment>
<feature type="region of interest" description="Disordered" evidence="1">
    <location>
        <begin position="147"/>
        <end position="179"/>
    </location>
</feature>
<evidence type="ECO:0000313" key="2">
    <source>
        <dbReference type="EMBL" id="KAL2723237.1"/>
    </source>
</evidence>
<evidence type="ECO:0000256" key="1">
    <source>
        <dbReference type="SAM" id="MobiDB-lite"/>
    </source>
</evidence>
<organism evidence="2 3">
    <name type="scientific">Vespula maculifrons</name>
    <name type="common">Eastern yellow jacket</name>
    <name type="synonym">Wasp</name>
    <dbReference type="NCBI Taxonomy" id="7453"/>
    <lineage>
        <taxon>Eukaryota</taxon>
        <taxon>Metazoa</taxon>
        <taxon>Ecdysozoa</taxon>
        <taxon>Arthropoda</taxon>
        <taxon>Hexapoda</taxon>
        <taxon>Insecta</taxon>
        <taxon>Pterygota</taxon>
        <taxon>Neoptera</taxon>
        <taxon>Endopterygota</taxon>
        <taxon>Hymenoptera</taxon>
        <taxon>Apocrita</taxon>
        <taxon>Aculeata</taxon>
        <taxon>Vespoidea</taxon>
        <taxon>Vespidae</taxon>
        <taxon>Vespinae</taxon>
        <taxon>Vespula</taxon>
    </lineage>
</organism>
<reference evidence="2 3" key="1">
    <citation type="journal article" date="2024" name="Ann. Entomol. Soc. Am.">
        <title>Genomic analyses of the southern and eastern yellowjacket wasps (Hymenoptera: Vespidae) reveal evolutionary signatures of social life.</title>
        <authorList>
            <person name="Catto M.A."/>
            <person name="Caine P.B."/>
            <person name="Orr S.E."/>
            <person name="Hunt B.G."/>
            <person name="Goodisman M.A.D."/>
        </authorList>
    </citation>
    <scope>NUCLEOTIDE SEQUENCE [LARGE SCALE GENOMIC DNA]</scope>
    <source>
        <strain evidence="2">232</strain>
        <tissue evidence="2">Head and thorax</tissue>
    </source>
</reference>
<protein>
    <submittedName>
        <fullName evidence="2">Uncharacterized protein</fullName>
    </submittedName>
</protein>
<dbReference type="Proteomes" id="UP001607303">
    <property type="component" value="Unassembled WGS sequence"/>
</dbReference>